<dbReference type="Gramene" id="TraesCS4D03G0592200.1">
    <property type="protein sequence ID" value="TraesCS4D03G0592200.1.CDS1"/>
    <property type="gene ID" value="TraesCS4D03G0592200"/>
</dbReference>
<protein>
    <submittedName>
        <fullName evidence="2">Uncharacterized protein</fullName>
    </submittedName>
</protein>
<dbReference type="AlphaFoldDB" id="A0A3B6JND9"/>
<dbReference type="Proteomes" id="UP000019116">
    <property type="component" value="Chromosome 4D"/>
</dbReference>
<dbReference type="Gramene" id="TraesWEE_scaffold_054630_01G000100.1">
    <property type="protein sequence ID" value="TraesWEE_scaffold_054630_01G000100.1"/>
    <property type="gene ID" value="TraesWEE_scaffold_054630_01G000100"/>
</dbReference>
<reference evidence="2" key="2">
    <citation type="submission" date="2018-10" db="UniProtKB">
        <authorList>
            <consortium name="EnsemblPlants"/>
        </authorList>
    </citation>
    <scope>IDENTIFICATION</scope>
</reference>
<reference evidence="2" key="1">
    <citation type="submission" date="2018-08" db="EMBL/GenBank/DDBJ databases">
        <authorList>
            <person name="Rossello M."/>
        </authorList>
    </citation>
    <scope>NUCLEOTIDE SEQUENCE [LARGE SCALE GENOMIC DNA]</scope>
    <source>
        <strain evidence="2">cv. Chinese Spring</strain>
    </source>
</reference>
<evidence type="ECO:0000256" key="1">
    <source>
        <dbReference type="SAM" id="MobiDB-lite"/>
    </source>
</evidence>
<evidence type="ECO:0000313" key="2">
    <source>
        <dbReference type="EnsemblPlants" id="TraesCS4D02G246500.1.cds1"/>
    </source>
</evidence>
<dbReference type="Gramene" id="TraesLAC4D03G02478840.1">
    <property type="protein sequence ID" value="TraesLAC4D03G02478840.1.CDS1"/>
    <property type="gene ID" value="TraesLAC4D03G02478840"/>
</dbReference>
<dbReference type="Gramene" id="TraesCLE_scaffold_041091_01G000100.1">
    <property type="protein sequence ID" value="TraesCLE_scaffold_041091_01G000100.1"/>
    <property type="gene ID" value="TraesCLE_scaffold_041091_01G000100"/>
</dbReference>
<dbReference type="Gramene" id="TraesSYM4D03G02553390.1">
    <property type="protein sequence ID" value="TraesSYM4D03G02553390.1.CDS1"/>
    <property type="gene ID" value="TraesSYM4D03G02553390"/>
</dbReference>
<feature type="region of interest" description="Disordered" evidence="1">
    <location>
        <begin position="89"/>
        <end position="121"/>
    </location>
</feature>
<feature type="compositionally biased region" description="Polar residues" evidence="1">
    <location>
        <begin position="107"/>
        <end position="121"/>
    </location>
</feature>
<organism evidence="2">
    <name type="scientific">Triticum aestivum</name>
    <name type="common">Wheat</name>
    <dbReference type="NCBI Taxonomy" id="4565"/>
    <lineage>
        <taxon>Eukaryota</taxon>
        <taxon>Viridiplantae</taxon>
        <taxon>Streptophyta</taxon>
        <taxon>Embryophyta</taxon>
        <taxon>Tracheophyta</taxon>
        <taxon>Spermatophyta</taxon>
        <taxon>Magnoliopsida</taxon>
        <taxon>Liliopsida</taxon>
        <taxon>Poales</taxon>
        <taxon>Poaceae</taxon>
        <taxon>BOP clade</taxon>
        <taxon>Pooideae</taxon>
        <taxon>Triticodae</taxon>
        <taxon>Triticeae</taxon>
        <taxon>Triticinae</taxon>
        <taxon>Triticum</taxon>
    </lineage>
</organism>
<feature type="region of interest" description="Disordered" evidence="1">
    <location>
        <begin position="1"/>
        <end position="30"/>
    </location>
</feature>
<dbReference type="Gramene" id="TraesROB_scaffold_014524_01G000300.1">
    <property type="protein sequence ID" value="TraesROB_scaffold_014524_01G000300.1"/>
    <property type="gene ID" value="TraesROB_scaffold_014524_01G000300"/>
</dbReference>
<dbReference type="Gramene" id="TraesCAD_scaffold_035800_01G000100.1">
    <property type="protein sequence ID" value="TraesCAD_scaffold_035800_01G000100.1"/>
    <property type="gene ID" value="TraesCAD_scaffold_035800_01G000100"/>
</dbReference>
<evidence type="ECO:0000313" key="3">
    <source>
        <dbReference type="Proteomes" id="UP000019116"/>
    </source>
</evidence>
<dbReference type="EnsemblPlants" id="TraesCS4D02G246500.1">
    <property type="protein sequence ID" value="TraesCS4D02G246500.1.cds1"/>
    <property type="gene ID" value="TraesCS4D02G246500"/>
</dbReference>
<dbReference type="Gramene" id="TraesRN4D0100612000.1">
    <property type="protein sequence ID" value="TraesRN4D0100612000.1"/>
    <property type="gene ID" value="TraesRN4D0100612000"/>
</dbReference>
<dbReference type="Gramene" id="TraesCS4D02G246500.1">
    <property type="protein sequence ID" value="TraesCS4D02G246500.1.cds1"/>
    <property type="gene ID" value="TraesCS4D02G246500"/>
</dbReference>
<name>A0A3B6JND9_WHEAT</name>
<dbReference type="Gramene" id="TraesJAG4D03G02522410.1">
    <property type="protein sequence ID" value="TraesJAG4D03G02522410.1.CDS1"/>
    <property type="gene ID" value="TraesJAG4D03G02522410"/>
</dbReference>
<accession>A0A3B6JND9</accession>
<dbReference type="SMR" id="A0A3B6JND9"/>
<dbReference type="Gramene" id="TraesNOR4D03G02542430.1">
    <property type="protein sequence ID" value="TraesNOR4D03G02542430.1.CDS1"/>
    <property type="gene ID" value="TraesNOR4D03G02542430"/>
</dbReference>
<proteinExistence type="predicted"/>
<dbReference type="Gramene" id="TraesLDM4D03G02527550.1">
    <property type="protein sequence ID" value="TraesLDM4D03G02527550.1.CDS1"/>
    <property type="gene ID" value="TraesLDM4D03G02527550"/>
</dbReference>
<keyword evidence="3" id="KW-1185">Reference proteome</keyword>
<dbReference type="OrthoDB" id="716470at2759"/>
<sequence>MLEALSSPLDFNSDDALGLSPPSSPRVSPPADVPTALLPNIMPCIAQPPAAAVEFQEMETVTQRMNRMHIQATPEVLQLFGDVQAPILATPKPKRTSAPPKSRAASVPSTRSARQAAANSTVPVSQRAALRLVQELGKLGPNDKITPEAAARLIKRFDEPLSEADILTIARLTNLDITALKIAAGVQGPEGAAIAAE</sequence>
<dbReference type="Gramene" id="TraesARI4D03G02565020.1">
    <property type="protein sequence ID" value="TraesARI4D03G02565020.1.CDS1"/>
    <property type="gene ID" value="TraesARI4D03G02565020"/>
</dbReference>